<dbReference type="RefSeq" id="WP_075138798.1">
    <property type="nucleotide sequence ID" value="NZ_CP015994.1"/>
</dbReference>
<dbReference type="Proteomes" id="UP000259762">
    <property type="component" value="Chromosome"/>
</dbReference>
<protein>
    <submittedName>
        <fullName evidence="9">Demethoxyubiquinone hydroxylase family protein</fullName>
    </submittedName>
</protein>
<dbReference type="Pfam" id="PF03232">
    <property type="entry name" value="COQ7"/>
    <property type="match status" value="1"/>
</dbReference>
<keyword evidence="5" id="KW-0408">Iron</keyword>
<feature type="transmembrane region" description="Helical" evidence="8">
    <location>
        <begin position="67"/>
        <end position="87"/>
    </location>
</feature>
<evidence type="ECO:0000256" key="4">
    <source>
        <dbReference type="ARBA" id="ARBA00023002"/>
    </source>
</evidence>
<dbReference type="OrthoDB" id="7559360at2"/>
<keyword evidence="7 8" id="KW-0472">Membrane</keyword>
<keyword evidence="9" id="KW-0830">Ubiquinone</keyword>
<evidence type="ECO:0000256" key="8">
    <source>
        <dbReference type="SAM" id="Phobius"/>
    </source>
</evidence>
<keyword evidence="6" id="KW-0503">Monooxygenase</keyword>
<dbReference type="GO" id="GO:0008682">
    <property type="term" value="F:3-demethoxyubiquinol 3-hydroxylase activity"/>
    <property type="evidence" value="ECO:0007669"/>
    <property type="project" value="TreeGrafter"/>
</dbReference>
<dbReference type="GO" id="GO:0006744">
    <property type="term" value="P:ubiquinone biosynthetic process"/>
    <property type="evidence" value="ECO:0007669"/>
    <property type="project" value="UniProtKB-KW"/>
</dbReference>
<dbReference type="Gene3D" id="1.20.1260.10">
    <property type="match status" value="1"/>
</dbReference>
<dbReference type="PANTHER" id="PTHR11237">
    <property type="entry name" value="COENZYME Q10 BIOSYNTHESIS PROTEIN 7"/>
    <property type="match status" value="1"/>
</dbReference>
<reference evidence="10" key="1">
    <citation type="submission" date="2018-06" db="EMBL/GenBank/DDBJ databases">
        <title>The Anaplasma ovis genome reveals a high proportion of pseudogenes.</title>
        <authorList>
            <person name="Liu Z."/>
            <person name="Peasley A.M."/>
            <person name="Yang J."/>
            <person name="Li Y."/>
            <person name="Guan G."/>
            <person name="Luo J."/>
            <person name="Yin H."/>
            <person name="Brayton K.A."/>
        </authorList>
    </citation>
    <scope>NUCLEOTIDE SEQUENCE [LARGE SCALE GENOMIC DNA]</scope>
    <source>
        <strain evidence="10">Haibei</strain>
    </source>
</reference>
<evidence type="ECO:0000256" key="2">
    <source>
        <dbReference type="ARBA" id="ARBA00022688"/>
    </source>
</evidence>
<sequence>MRSKSVESMIRVDHAGEYAAVCIYHGQGVVFSRTRDADKIQEMQEHERVHFRYFNNLILQRRVRPTLFLPVWHVAGVALGYVTAMMGKKAAMACTAAVEEVICDHYSNQVAQLDDSERDLSDKILQFCAEEREHMETAISCGAEEVFGYRLLSSAIKMACRAGIAISKAL</sequence>
<dbReference type="PANTHER" id="PTHR11237:SF4">
    <property type="entry name" value="5-DEMETHOXYUBIQUINONE HYDROXYLASE, MITOCHONDRIAL"/>
    <property type="match status" value="1"/>
</dbReference>
<keyword evidence="2" id="KW-0831">Ubiquinone biosynthesis</keyword>
<evidence type="ECO:0000256" key="5">
    <source>
        <dbReference type="ARBA" id="ARBA00023004"/>
    </source>
</evidence>
<dbReference type="InterPro" id="IPR009078">
    <property type="entry name" value="Ferritin-like_SF"/>
</dbReference>
<evidence type="ECO:0000313" key="10">
    <source>
        <dbReference type="Proteomes" id="UP000259762"/>
    </source>
</evidence>
<keyword evidence="3" id="KW-0479">Metal-binding</keyword>
<evidence type="ECO:0000256" key="7">
    <source>
        <dbReference type="ARBA" id="ARBA00023136"/>
    </source>
</evidence>
<evidence type="ECO:0000313" key="9">
    <source>
        <dbReference type="EMBL" id="ASI47525.1"/>
    </source>
</evidence>
<dbReference type="InterPro" id="IPR011566">
    <property type="entry name" value="Ubq_synth_Coq7"/>
</dbReference>
<dbReference type="GO" id="GO:0046872">
    <property type="term" value="F:metal ion binding"/>
    <property type="evidence" value="ECO:0007669"/>
    <property type="project" value="UniProtKB-KW"/>
</dbReference>
<dbReference type="CDD" id="cd01042">
    <property type="entry name" value="DMQH"/>
    <property type="match status" value="1"/>
</dbReference>
<dbReference type="InterPro" id="IPR012347">
    <property type="entry name" value="Ferritin-like"/>
</dbReference>
<dbReference type="SUPFAM" id="SSF47240">
    <property type="entry name" value="Ferritin-like"/>
    <property type="match status" value="1"/>
</dbReference>
<name>A0A2Z2L7N2_9RICK</name>
<dbReference type="EMBL" id="CP015994">
    <property type="protein sequence ID" value="ASI47525.1"/>
    <property type="molecule type" value="Genomic_DNA"/>
</dbReference>
<dbReference type="AlphaFoldDB" id="A0A2Z2L7N2"/>
<dbReference type="KEGG" id="aoh:AOV_01150"/>
<keyword evidence="4" id="KW-0560">Oxidoreductase</keyword>
<proteinExistence type="predicted"/>
<evidence type="ECO:0000256" key="6">
    <source>
        <dbReference type="ARBA" id="ARBA00023033"/>
    </source>
</evidence>
<organism evidence="9 10">
    <name type="scientific">Anaplasma ovis str. Haibei</name>
    <dbReference type="NCBI Taxonomy" id="1248439"/>
    <lineage>
        <taxon>Bacteria</taxon>
        <taxon>Pseudomonadati</taxon>
        <taxon>Pseudomonadota</taxon>
        <taxon>Alphaproteobacteria</taxon>
        <taxon>Rickettsiales</taxon>
        <taxon>Anaplasmataceae</taxon>
        <taxon>Anaplasma</taxon>
    </lineage>
</organism>
<evidence type="ECO:0000256" key="1">
    <source>
        <dbReference type="ARBA" id="ARBA00004749"/>
    </source>
</evidence>
<evidence type="ECO:0000256" key="3">
    <source>
        <dbReference type="ARBA" id="ARBA00022723"/>
    </source>
</evidence>
<gene>
    <name evidence="9" type="primary">cog7</name>
    <name evidence="9" type="ORF">AOV_01150</name>
</gene>
<keyword evidence="10" id="KW-1185">Reference proteome</keyword>
<accession>A0A2Z2L7N2</accession>
<comment type="pathway">
    <text evidence="1">Cofactor biosynthesis; ubiquinone biosynthesis.</text>
</comment>
<keyword evidence="8" id="KW-1133">Transmembrane helix</keyword>
<keyword evidence="8" id="KW-0812">Transmembrane</keyword>
<reference evidence="9 10" key="2">
    <citation type="journal article" date="2019" name="BMC Genomics">
        <title>The Anaplasma ovis genome reveals a high proportion of pseudogenes.</title>
        <authorList>
            <person name="Liu Z."/>
            <person name="Peasley A.M."/>
            <person name="Yang J."/>
            <person name="Li Y."/>
            <person name="Guan G."/>
            <person name="Luo J."/>
            <person name="Yin H."/>
            <person name="Brayton K.A."/>
        </authorList>
    </citation>
    <scope>NUCLEOTIDE SEQUENCE [LARGE SCALE GENOMIC DNA]</scope>
    <source>
        <strain evidence="9 10">Haibei</strain>
    </source>
</reference>